<sequence length="111" mass="12721">MLKFMLYQNTGQCLVHLGFNIQEFSKRPRPLSIMPKLAKKKSYALATSFYTSIWFHPIFSSQVISPSSPSPPPLLALFCSPSQRREVFLSVHSFQRKMKLQCCQTHSAVLQ</sequence>
<organism evidence="1">
    <name type="scientific">Cacopsylla melanoneura</name>
    <dbReference type="NCBI Taxonomy" id="428564"/>
    <lineage>
        <taxon>Eukaryota</taxon>
        <taxon>Metazoa</taxon>
        <taxon>Ecdysozoa</taxon>
        <taxon>Arthropoda</taxon>
        <taxon>Hexapoda</taxon>
        <taxon>Insecta</taxon>
        <taxon>Pterygota</taxon>
        <taxon>Neoptera</taxon>
        <taxon>Paraneoptera</taxon>
        <taxon>Hemiptera</taxon>
        <taxon>Sternorrhyncha</taxon>
        <taxon>Psylloidea</taxon>
        <taxon>Psyllidae</taxon>
        <taxon>Psyllinae</taxon>
        <taxon>Cacopsylla</taxon>
    </lineage>
</organism>
<protein>
    <submittedName>
        <fullName evidence="1">Uncharacterized protein</fullName>
    </submittedName>
</protein>
<accession>A0A8D8VQ98</accession>
<name>A0A8D8VQ98_9HEMI</name>
<evidence type="ECO:0000313" key="1">
    <source>
        <dbReference type="EMBL" id="CAG6631708.1"/>
    </source>
</evidence>
<dbReference type="EMBL" id="HBUF01077696">
    <property type="protein sequence ID" value="CAG6631708.1"/>
    <property type="molecule type" value="Transcribed_RNA"/>
</dbReference>
<dbReference type="AlphaFoldDB" id="A0A8D8VQ98"/>
<proteinExistence type="predicted"/>
<reference evidence="1" key="1">
    <citation type="submission" date="2021-05" db="EMBL/GenBank/DDBJ databases">
        <authorList>
            <person name="Alioto T."/>
            <person name="Alioto T."/>
            <person name="Gomez Garrido J."/>
        </authorList>
    </citation>
    <scope>NUCLEOTIDE SEQUENCE</scope>
</reference>